<dbReference type="Proteomes" id="UP000717696">
    <property type="component" value="Unassembled WGS sequence"/>
</dbReference>
<feature type="transmembrane region" description="Helical" evidence="1">
    <location>
        <begin position="91"/>
        <end position="114"/>
    </location>
</feature>
<keyword evidence="1" id="KW-1133">Transmembrane helix</keyword>
<keyword evidence="3" id="KW-1185">Reference proteome</keyword>
<dbReference type="EMBL" id="JAGMUU010000001">
    <property type="protein sequence ID" value="KAH7162977.1"/>
    <property type="molecule type" value="Genomic_DNA"/>
</dbReference>
<organism evidence="2 3">
    <name type="scientific">Dactylonectria estremocensis</name>
    <dbReference type="NCBI Taxonomy" id="1079267"/>
    <lineage>
        <taxon>Eukaryota</taxon>
        <taxon>Fungi</taxon>
        <taxon>Dikarya</taxon>
        <taxon>Ascomycota</taxon>
        <taxon>Pezizomycotina</taxon>
        <taxon>Sordariomycetes</taxon>
        <taxon>Hypocreomycetidae</taxon>
        <taxon>Hypocreales</taxon>
        <taxon>Nectriaceae</taxon>
        <taxon>Dactylonectria</taxon>
    </lineage>
</organism>
<evidence type="ECO:0000313" key="2">
    <source>
        <dbReference type="EMBL" id="KAH7162977.1"/>
    </source>
</evidence>
<keyword evidence="1" id="KW-0812">Transmembrane</keyword>
<gene>
    <name evidence="2" type="ORF">B0J13DRAFT_25893</name>
</gene>
<comment type="caution">
    <text evidence="2">The sequence shown here is derived from an EMBL/GenBank/DDBJ whole genome shotgun (WGS) entry which is preliminary data.</text>
</comment>
<evidence type="ECO:0000313" key="3">
    <source>
        <dbReference type="Proteomes" id="UP000717696"/>
    </source>
</evidence>
<proteinExistence type="predicted"/>
<dbReference type="AlphaFoldDB" id="A0A9P9FIQ4"/>
<accession>A0A9P9FIQ4</accession>
<evidence type="ECO:0000256" key="1">
    <source>
        <dbReference type="SAM" id="Phobius"/>
    </source>
</evidence>
<keyword evidence="1" id="KW-0472">Membrane</keyword>
<protein>
    <submittedName>
        <fullName evidence="2">Uncharacterized protein</fullName>
    </submittedName>
</protein>
<sequence length="170" mass="19148">MGRERTESSSASASSAGRHTHTLSHTHAHALSLSLALTLFRSFLLLTYSLTRLTRRKHPFASHLPSHYLVSSLSLPSSFPTRTVYQPTQLFLLLYLDFNLYLAAILLAGAVCLAPSHRHSSQTSVFGILPKYPYTWISTLDCRRLKHQPRPWHSPRHPFAIANPGPKRLL</sequence>
<feature type="transmembrane region" description="Helical" evidence="1">
    <location>
        <begin position="28"/>
        <end position="48"/>
    </location>
</feature>
<reference evidence="2" key="1">
    <citation type="journal article" date="2021" name="Nat. Commun.">
        <title>Genetic determinants of endophytism in the Arabidopsis root mycobiome.</title>
        <authorList>
            <person name="Mesny F."/>
            <person name="Miyauchi S."/>
            <person name="Thiergart T."/>
            <person name="Pickel B."/>
            <person name="Atanasova L."/>
            <person name="Karlsson M."/>
            <person name="Huettel B."/>
            <person name="Barry K.W."/>
            <person name="Haridas S."/>
            <person name="Chen C."/>
            <person name="Bauer D."/>
            <person name="Andreopoulos W."/>
            <person name="Pangilinan J."/>
            <person name="LaButti K."/>
            <person name="Riley R."/>
            <person name="Lipzen A."/>
            <person name="Clum A."/>
            <person name="Drula E."/>
            <person name="Henrissat B."/>
            <person name="Kohler A."/>
            <person name="Grigoriev I.V."/>
            <person name="Martin F.M."/>
            <person name="Hacquard S."/>
        </authorList>
    </citation>
    <scope>NUCLEOTIDE SEQUENCE</scope>
    <source>
        <strain evidence="2">MPI-CAGE-AT-0021</strain>
    </source>
</reference>
<name>A0A9P9FIQ4_9HYPO</name>